<proteinExistence type="predicted"/>
<organism evidence="1 2">
    <name type="scientific">Tanacetum coccineum</name>
    <dbReference type="NCBI Taxonomy" id="301880"/>
    <lineage>
        <taxon>Eukaryota</taxon>
        <taxon>Viridiplantae</taxon>
        <taxon>Streptophyta</taxon>
        <taxon>Embryophyta</taxon>
        <taxon>Tracheophyta</taxon>
        <taxon>Spermatophyta</taxon>
        <taxon>Magnoliopsida</taxon>
        <taxon>eudicotyledons</taxon>
        <taxon>Gunneridae</taxon>
        <taxon>Pentapetalae</taxon>
        <taxon>asterids</taxon>
        <taxon>campanulids</taxon>
        <taxon>Asterales</taxon>
        <taxon>Asteraceae</taxon>
        <taxon>Asteroideae</taxon>
        <taxon>Anthemideae</taxon>
        <taxon>Anthemidinae</taxon>
        <taxon>Tanacetum</taxon>
    </lineage>
</organism>
<reference evidence="1" key="2">
    <citation type="submission" date="2022-01" db="EMBL/GenBank/DDBJ databases">
        <authorList>
            <person name="Yamashiro T."/>
            <person name="Shiraishi A."/>
            <person name="Satake H."/>
            <person name="Nakayama K."/>
        </authorList>
    </citation>
    <scope>NUCLEOTIDE SEQUENCE</scope>
</reference>
<gene>
    <name evidence="1" type="ORF">Tco_1030647</name>
</gene>
<comment type="caution">
    <text evidence="1">The sequence shown here is derived from an EMBL/GenBank/DDBJ whole genome shotgun (WGS) entry which is preliminary data.</text>
</comment>
<accession>A0ABQ5G755</accession>
<dbReference type="Proteomes" id="UP001151760">
    <property type="component" value="Unassembled WGS sequence"/>
</dbReference>
<name>A0ABQ5G755_9ASTR</name>
<sequence>DMLYGSECWPTMKAQATRVEVAELRMLRWIYGKTMIDMIRNGVFRAELDVDSIVDKMREGRLRWFRHVKRRPQNASVIRVEAMEVKGSRQRGRPKIRWEDRLKLDIKELLLSEDMTSDRNAWRDRIMISE</sequence>
<evidence type="ECO:0000313" key="2">
    <source>
        <dbReference type="Proteomes" id="UP001151760"/>
    </source>
</evidence>
<evidence type="ECO:0008006" key="3">
    <source>
        <dbReference type="Google" id="ProtNLM"/>
    </source>
</evidence>
<evidence type="ECO:0000313" key="1">
    <source>
        <dbReference type="EMBL" id="GJT71361.1"/>
    </source>
</evidence>
<reference evidence="1" key="1">
    <citation type="journal article" date="2022" name="Int. J. Mol. Sci.">
        <title>Draft Genome of Tanacetum Coccineum: Genomic Comparison of Closely Related Tanacetum-Family Plants.</title>
        <authorList>
            <person name="Yamashiro T."/>
            <person name="Shiraishi A."/>
            <person name="Nakayama K."/>
            <person name="Satake H."/>
        </authorList>
    </citation>
    <scope>NUCLEOTIDE SEQUENCE</scope>
</reference>
<dbReference type="EMBL" id="BQNB010018162">
    <property type="protein sequence ID" value="GJT71361.1"/>
    <property type="molecule type" value="Genomic_DNA"/>
</dbReference>
<dbReference type="PANTHER" id="PTHR46238">
    <property type="entry name" value="REVERSE TRANSCRIPTASE DOMAIN-CONTAINING PROTEIN"/>
    <property type="match status" value="1"/>
</dbReference>
<protein>
    <recommendedName>
        <fullName evidence="3">Polyprotein</fullName>
    </recommendedName>
</protein>
<keyword evidence="2" id="KW-1185">Reference proteome</keyword>
<feature type="non-terminal residue" evidence="1">
    <location>
        <position position="1"/>
    </location>
</feature>
<dbReference type="PANTHER" id="PTHR46238:SF8">
    <property type="entry name" value="ENDONUCLEASE_EXONUCLEASE_PHOSPHATASE DOMAIN-CONTAINING PROTEIN"/>
    <property type="match status" value="1"/>
</dbReference>